<dbReference type="AlphaFoldDB" id="A0A3B0N6H4"/>
<dbReference type="GO" id="GO:0000175">
    <property type="term" value="F:3'-5'-RNA exonuclease activity"/>
    <property type="evidence" value="ECO:0007669"/>
    <property type="project" value="TreeGrafter"/>
</dbReference>
<dbReference type="GO" id="GO:0006402">
    <property type="term" value="P:mRNA catabolic process"/>
    <property type="evidence" value="ECO:0007669"/>
    <property type="project" value="TreeGrafter"/>
</dbReference>
<dbReference type="InterPro" id="IPR050180">
    <property type="entry name" value="RNR_Ribonuclease"/>
</dbReference>
<feature type="region of interest" description="Disordered" evidence="1">
    <location>
        <begin position="100"/>
        <end position="123"/>
    </location>
</feature>
<dbReference type="EMBL" id="UIVT01000001">
    <property type="protein sequence ID" value="SVP88570.1"/>
    <property type="molecule type" value="Genomic_DNA"/>
</dbReference>
<feature type="domain" description="RNB" evidence="2">
    <location>
        <begin position="395"/>
        <end position="817"/>
    </location>
</feature>
<feature type="region of interest" description="Disordered" evidence="1">
    <location>
        <begin position="919"/>
        <end position="944"/>
    </location>
</feature>
<evidence type="ECO:0000313" key="3">
    <source>
        <dbReference type="EMBL" id="SVP88570.1"/>
    </source>
</evidence>
<name>A0A3B0N6H4_THEAN</name>
<dbReference type="EMBL" id="UIVS01000001">
    <property type="protein sequence ID" value="SVP89728.1"/>
    <property type="molecule type" value="Genomic_DNA"/>
</dbReference>
<sequence>MVLILTLSSGSNCSERILSKLSRLKYISPYFRNYEINSILTKRLPIYEILYNVHYTSNVKYTHTFFCHELKRYGILKSTHCLHNPNLKYYTSFSESPQTAQSSQASDLESTNSDNGLNSEEYRKNNNEISYEEYWKEEDIEELERKHPELVVRGTVFIPAFATSESKLILTNTNTNINLNKDIQKESGEQSGVKKKGFDELKIYGFISRNRTFHGDEVVAIKSRRQKLVPYMPSQSPSGKVAYKETPGECRVIKVLNRTPNLSSFVSTLNLSEFFDNTLEYVRCQPRDTRWPAFKVYKSDLDIDVAKVLNSYKSDDPNSKDKNLLCINRFVDWKKSELEPKGDIIRVIGETCDPDSEMEGTMLFHGLDPKGFSEAVLANLNELIQEGNKTKWDNRKDMNHLFVISIDPQDAKDLDDALSIEFCQANPNDSTDGGIIYRIGVHVADVSHFVKENSLVDLDARTRATSVYLEHLVYPMLPQQLSEDLCSLLPKKEKLCFSVFVDVSESGEGEKVGNDLYIKDVNFVLSTITSKNRLTYDNAKTMLYSCLNIKRGGKELDLASYSFRELEKMIEDLGINDETKLSLVRLYYLSQKMRYYRLKQLGAVHVDIDGSIKCHIPKLIHQNQKSEEPIDKYLNNKGKLDRRYMLRVEKIPKESHELIEEMMLLANTQVAKFISEKIDLYFLRTHEDTSKAVKSLISQMLPKSLKNLIQVDKMTVTEVLSKCEHYMDPSAFQSLSFSVLQKFKEAIYSPIHRDVNTTNTIDTSNTSVNSVNSLNNVGGLEVKHWGLALPVYLHFTSPIRRYPDLYTHRMLKDILYSKVRSDSVDLLSEICERCNLQKRRAFDAQKEYKNFAFNKYLQFLSFIAPKLDRTYLKSVSISQPFTITQDNCEESKGGNSEVWGYLYTDACISSIISNNQSSAQNETVASDSEMKKKISKKEKTGEKGDMGKSSIVFYIPMLNEQRSVSCDSLGVKPVNFNFDKTSKKRQRVKSSILNSYYQSSQELENEEEIGKKQAETQGTKAQGITVMMNSKRLHFYIYQKARVLLIPGSKMWTVRLPIDYLK</sequence>
<dbReference type="PANTHER" id="PTHR23355:SF9">
    <property type="entry name" value="DIS3-LIKE EXONUCLEASE 2"/>
    <property type="match status" value="1"/>
</dbReference>
<dbReference type="InterPro" id="IPR041505">
    <property type="entry name" value="Dis3_CSD2"/>
</dbReference>
<evidence type="ECO:0000256" key="1">
    <source>
        <dbReference type="SAM" id="MobiDB-lite"/>
    </source>
</evidence>
<dbReference type="Pfam" id="PF00773">
    <property type="entry name" value="RNB"/>
    <property type="match status" value="1"/>
</dbReference>
<evidence type="ECO:0000259" key="2">
    <source>
        <dbReference type="SMART" id="SM00955"/>
    </source>
</evidence>
<protein>
    <submittedName>
        <fullName evidence="4">Possible ribonuclease ii family protein</fullName>
    </submittedName>
</protein>
<dbReference type="SMART" id="SM00955">
    <property type="entry name" value="RNB"/>
    <property type="match status" value="1"/>
</dbReference>
<dbReference type="GO" id="GO:0000932">
    <property type="term" value="C:P-body"/>
    <property type="evidence" value="ECO:0007669"/>
    <property type="project" value="TreeGrafter"/>
</dbReference>
<reference evidence="4" key="1">
    <citation type="submission" date="2018-07" db="EMBL/GenBank/DDBJ databases">
        <authorList>
            <person name="Quirk P.G."/>
            <person name="Krulwich T.A."/>
        </authorList>
    </citation>
    <scope>NUCLEOTIDE SEQUENCE</scope>
    <source>
        <strain evidence="4">Anand</strain>
    </source>
</reference>
<accession>A0A3B0N6H4</accession>
<dbReference type="InterPro" id="IPR012340">
    <property type="entry name" value="NA-bd_OB-fold"/>
</dbReference>
<dbReference type="PANTHER" id="PTHR23355">
    <property type="entry name" value="RIBONUCLEASE"/>
    <property type="match status" value="1"/>
</dbReference>
<dbReference type="InterPro" id="IPR001900">
    <property type="entry name" value="RNase_II/R"/>
</dbReference>
<dbReference type="GO" id="GO:0003723">
    <property type="term" value="F:RNA binding"/>
    <property type="evidence" value="ECO:0007669"/>
    <property type="project" value="InterPro"/>
</dbReference>
<proteinExistence type="predicted"/>
<feature type="compositionally biased region" description="Polar residues" evidence="1">
    <location>
        <begin position="100"/>
        <end position="118"/>
    </location>
</feature>
<dbReference type="Pfam" id="PF17849">
    <property type="entry name" value="OB_Dis3"/>
    <property type="match status" value="1"/>
</dbReference>
<evidence type="ECO:0000313" key="4">
    <source>
        <dbReference type="EMBL" id="SVP89728.1"/>
    </source>
</evidence>
<gene>
    <name evidence="3" type="ORF">TAT_000042900</name>
    <name evidence="4" type="ORF">TAV_000042500</name>
</gene>
<feature type="compositionally biased region" description="Basic and acidic residues" evidence="1">
    <location>
        <begin position="928"/>
        <end position="944"/>
    </location>
</feature>
<dbReference type="SUPFAM" id="SSF50249">
    <property type="entry name" value="Nucleic acid-binding proteins"/>
    <property type="match status" value="1"/>
</dbReference>
<dbReference type="VEuPathDB" id="PiroplasmaDB:TA20915"/>
<dbReference type="Gene3D" id="2.40.50.690">
    <property type="match status" value="1"/>
</dbReference>
<organism evidence="4">
    <name type="scientific">Theileria annulata</name>
    <dbReference type="NCBI Taxonomy" id="5874"/>
    <lineage>
        <taxon>Eukaryota</taxon>
        <taxon>Sar</taxon>
        <taxon>Alveolata</taxon>
        <taxon>Apicomplexa</taxon>
        <taxon>Aconoidasida</taxon>
        <taxon>Piroplasmida</taxon>
        <taxon>Theileriidae</taxon>
        <taxon>Theileria</taxon>
    </lineage>
</organism>